<dbReference type="AlphaFoldDB" id="A0A655NXG8"/>
<evidence type="ECO:0000313" key="2">
    <source>
        <dbReference type="Proteomes" id="UP000044806"/>
    </source>
</evidence>
<gene>
    <name evidence="1" type="ORF">ERS013165_01221</name>
</gene>
<evidence type="ECO:0000313" key="1">
    <source>
        <dbReference type="EMBL" id="CSA29379.1"/>
    </source>
</evidence>
<protein>
    <submittedName>
        <fullName evidence="1">Uncharacterized protein</fullName>
    </submittedName>
</protein>
<proteinExistence type="predicted"/>
<reference evidence="1 2" key="1">
    <citation type="submission" date="2015-07" db="EMBL/GenBank/DDBJ databases">
        <authorList>
            <consortium name="Pathogen Informatics"/>
        </authorList>
    </citation>
    <scope>NUCLEOTIDE SEQUENCE [LARGE SCALE GENOMIC DNA]</scope>
    <source>
        <strain evidence="1 2">A51</strain>
    </source>
</reference>
<sequence>MVAIFAAILHHSHPRFARFEVFPHVFKRFRRHIGVTNHVMWLVYELIKRVTGDITKLFTGVFDMTAESGGRKKIEVRWIGDFLLSNRLVIAHKRAPFNSSCCAKCCAL</sequence>
<accession>A0A655NXG8</accession>
<dbReference type="Proteomes" id="UP000044806">
    <property type="component" value="Unassembled WGS sequence"/>
</dbReference>
<dbReference type="EMBL" id="CWOW01000005">
    <property type="protein sequence ID" value="CSA29379.1"/>
    <property type="molecule type" value="Genomic_DNA"/>
</dbReference>
<organism evidence="1 2">
    <name type="scientific">Vibrio cholerae</name>
    <dbReference type="NCBI Taxonomy" id="666"/>
    <lineage>
        <taxon>Bacteria</taxon>
        <taxon>Pseudomonadati</taxon>
        <taxon>Pseudomonadota</taxon>
        <taxon>Gammaproteobacteria</taxon>
        <taxon>Vibrionales</taxon>
        <taxon>Vibrionaceae</taxon>
        <taxon>Vibrio</taxon>
    </lineage>
</organism>
<name>A0A655NXG8_VIBCL</name>